<keyword evidence="4 9" id="KW-1133">Transmembrane helix</keyword>
<comment type="caution">
    <text evidence="12">The sequence shown here is derived from an EMBL/GenBank/DDBJ whole genome shotgun (WGS) entry which is preliminary data.</text>
</comment>
<feature type="non-terminal residue" evidence="12">
    <location>
        <position position="933"/>
    </location>
</feature>
<dbReference type="Pfam" id="PF07686">
    <property type="entry name" value="V-set"/>
    <property type="match status" value="3"/>
</dbReference>
<evidence type="ECO:0000256" key="4">
    <source>
        <dbReference type="ARBA" id="ARBA00022989"/>
    </source>
</evidence>
<reference evidence="12" key="1">
    <citation type="submission" date="2022-11" db="EMBL/GenBank/DDBJ databases">
        <title>Chromosome-level genome of Pogonophryne albipinna.</title>
        <authorList>
            <person name="Jo E."/>
        </authorList>
    </citation>
    <scope>NUCLEOTIDE SEQUENCE</scope>
    <source>
        <strain evidence="12">SGF0006</strain>
        <tissue evidence="12">Muscle</tissue>
    </source>
</reference>
<evidence type="ECO:0000256" key="7">
    <source>
        <dbReference type="ARBA" id="ARBA00023180"/>
    </source>
</evidence>
<keyword evidence="2 9" id="KW-0812">Transmembrane</keyword>
<gene>
    <name evidence="12" type="ORF">JOQ06_000661</name>
</gene>
<dbReference type="SMART" id="SM00409">
    <property type="entry name" value="IG"/>
    <property type="match status" value="5"/>
</dbReference>
<dbReference type="InterPro" id="IPR013162">
    <property type="entry name" value="CD80_C2-set"/>
</dbReference>
<dbReference type="PANTHER" id="PTHR46841:SF4">
    <property type="entry name" value="SC:D189"/>
    <property type="match status" value="1"/>
</dbReference>
<dbReference type="Proteomes" id="UP001219934">
    <property type="component" value="Unassembled WGS sequence"/>
</dbReference>
<dbReference type="InterPro" id="IPR007110">
    <property type="entry name" value="Ig-like_dom"/>
</dbReference>
<dbReference type="InterPro" id="IPR047164">
    <property type="entry name" value="OX2G-like"/>
</dbReference>
<evidence type="ECO:0000256" key="2">
    <source>
        <dbReference type="ARBA" id="ARBA00022692"/>
    </source>
</evidence>
<accession>A0AAD6AGT1</accession>
<sequence>MEAKWRLFLVLLLPLTACDVTIVKTIRRGPDVTEICVNTPLSNIIMIVCKIGTSGTECNLLYEPIEGFVQPCDSRFSLKMENQTVFLHLMNLTAEDSGNHTCECSNNEGTDILHLNITVEEKHVRASMSQITGYGNTTVDYGQDSKYGCAVANLKDVQQVTWQRLVPDRPIENLATYSKRFGEHVNDPYRGKVIFTEATLSSSSITLANVTWEDESCYICAFNRYPDGSMRKQICFTVQATNTHRQPITTVSNGDKTFTSSSNLTLRLPAGWEGHVVCLLNSGAMGQRSERIPFSLPAREKQEEEGLSALVETQHTVMAAVGEESCLQCQLMQSKNVLQVTWQKILPVGEDNIATYTRKFGQTVNAGFRGRVEFKTAGLQNCSINIMNVTEQDEGCYRCLFNTIPEGAFIGRTCLKIYELHEPFLHVVDSVVSCSATGRPAPTVTLDVTPYNSTSVANSNGTFTVTATARLHNNSREVGCAAQVLTAPQKEASMAIPEVQMLAFKGSEEDSRPDNSGVALALIIVSVVLFCVCVAVAITAFLCIRKHLKSVSEKDSEMTKTPQKSTKDSDEKSCVLATRPQCAMCGPALLCVLLWISLAVSRTQGQVVAPASVTAEAGLPLLLGCSVTTETGDTVRQVRWLDRHKKVLLAYEPSEPVRVSHQEPNVQLNASHSNGSYITIQRVGSEDEGCYSCIFDVFPRGSLEGATCVSVTGKVSLQGNRTALSGRPVTLSCAYSLPEKVHQVLWRKTAEQGDTSTVASYTNRGHHNIEERYRRRFSLSRTLDDTQLTIQAVSTQDEACYTCEFHAYPDGTKSGSACLSVYVLPNPEVSHVTSSSGVSEANCTARSRPPAEITWDIPGENRTLGPPVSSAYDQGDGTTVVTSTLLLQSAIKDLSVTCVVQHPGLEKPIRVSLPTDVGSANVVLLSMCGVAAV</sequence>
<organism evidence="12 13">
    <name type="scientific">Pogonophryne albipinna</name>
    <dbReference type="NCBI Taxonomy" id="1090488"/>
    <lineage>
        <taxon>Eukaryota</taxon>
        <taxon>Metazoa</taxon>
        <taxon>Chordata</taxon>
        <taxon>Craniata</taxon>
        <taxon>Vertebrata</taxon>
        <taxon>Euteleostomi</taxon>
        <taxon>Actinopterygii</taxon>
        <taxon>Neopterygii</taxon>
        <taxon>Teleostei</taxon>
        <taxon>Neoteleostei</taxon>
        <taxon>Acanthomorphata</taxon>
        <taxon>Eupercaria</taxon>
        <taxon>Perciformes</taxon>
        <taxon>Notothenioidei</taxon>
        <taxon>Pogonophryne</taxon>
    </lineage>
</organism>
<name>A0AAD6AGT1_9TELE</name>
<comment type="subcellular location">
    <subcellularLocation>
        <location evidence="1">Membrane</location>
        <topology evidence="1">Single-pass membrane protein</topology>
    </subcellularLocation>
</comment>
<dbReference type="PANTHER" id="PTHR46841">
    <property type="entry name" value="OX-2 MEMBRANE GLYCOPROTEIN"/>
    <property type="match status" value="1"/>
</dbReference>
<dbReference type="InterPro" id="IPR013783">
    <property type="entry name" value="Ig-like_fold"/>
</dbReference>
<dbReference type="InterPro" id="IPR036179">
    <property type="entry name" value="Ig-like_dom_sf"/>
</dbReference>
<keyword evidence="13" id="KW-1185">Reference proteome</keyword>
<keyword evidence="7" id="KW-0325">Glycoprotein</keyword>
<keyword evidence="6" id="KW-1015">Disulfide bond</keyword>
<dbReference type="PROSITE" id="PS50835">
    <property type="entry name" value="IG_LIKE"/>
    <property type="match status" value="5"/>
</dbReference>
<feature type="transmembrane region" description="Helical" evidence="9">
    <location>
        <begin position="518"/>
        <end position="544"/>
    </location>
</feature>
<feature type="signal peptide" evidence="10">
    <location>
        <begin position="1"/>
        <end position="18"/>
    </location>
</feature>
<evidence type="ECO:0000256" key="3">
    <source>
        <dbReference type="ARBA" id="ARBA00022729"/>
    </source>
</evidence>
<keyword evidence="8" id="KW-0393">Immunoglobulin domain</keyword>
<dbReference type="EMBL" id="JAPTMU010000023">
    <property type="protein sequence ID" value="KAJ4924421.1"/>
    <property type="molecule type" value="Genomic_DNA"/>
</dbReference>
<keyword evidence="5 9" id="KW-0472">Membrane</keyword>
<evidence type="ECO:0000259" key="11">
    <source>
        <dbReference type="PROSITE" id="PS50835"/>
    </source>
</evidence>
<protein>
    <recommendedName>
        <fullName evidence="11">Ig-like domain-containing protein</fullName>
    </recommendedName>
</protein>
<evidence type="ECO:0000256" key="9">
    <source>
        <dbReference type="SAM" id="Phobius"/>
    </source>
</evidence>
<dbReference type="AlphaFoldDB" id="A0AAD6AGT1"/>
<feature type="domain" description="Ig-like" evidence="11">
    <location>
        <begin position="587"/>
        <end position="693"/>
    </location>
</feature>
<proteinExistence type="predicted"/>
<dbReference type="SMART" id="SM00406">
    <property type="entry name" value="IGv"/>
    <property type="match status" value="4"/>
</dbReference>
<evidence type="ECO:0000313" key="12">
    <source>
        <dbReference type="EMBL" id="KAJ4924421.1"/>
    </source>
</evidence>
<dbReference type="Pfam" id="PF08205">
    <property type="entry name" value="C2-set_2"/>
    <property type="match status" value="1"/>
</dbReference>
<keyword evidence="3 10" id="KW-0732">Signal</keyword>
<dbReference type="GO" id="GO:0098632">
    <property type="term" value="F:cell-cell adhesion mediator activity"/>
    <property type="evidence" value="ECO:0007669"/>
    <property type="project" value="InterPro"/>
</dbReference>
<evidence type="ECO:0000256" key="1">
    <source>
        <dbReference type="ARBA" id="ARBA00004167"/>
    </source>
</evidence>
<dbReference type="InterPro" id="IPR003599">
    <property type="entry name" value="Ig_sub"/>
</dbReference>
<evidence type="ECO:0000256" key="6">
    <source>
        <dbReference type="ARBA" id="ARBA00023157"/>
    </source>
</evidence>
<feature type="domain" description="Ig-like" evidence="11">
    <location>
        <begin position="699"/>
        <end position="820"/>
    </location>
</feature>
<feature type="domain" description="Ig-like" evidence="11">
    <location>
        <begin position="827"/>
        <end position="912"/>
    </location>
</feature>
<evidence type="ECO:0000256" key="10">
    <source>
        <dbReference type="SAM" id="SignalP"/>
    </source>
</evidence>
<dbReference type="SUPFAM" id="SSF48726">
    <property type="entry name" value="Immunoglobulin"/>
    <property type="match status" value="6"/>
</dbReference>
<dbReference type="Gene3D" id="2.60.40.10">
    <property type="entry name" value="Immunoglobulins"/>
    <property type="match status" value="7"/>
</dbReference>
<evidence type="ECO:0000256" key="8">
    <source>
        <dbReference type="ARBA" id="ARBA00023319"/>
    </source>
</evidence>
<evidence type="ECO:0000256" key="5">
    <source>
        <dbReference type="ARBA" id="ARBA00023136"/>
    </source>
</evidence>
<evidence type="ECO:0000313" key="13">
    <source>
        <dbReference type="Proteomes" id="UP001219934"/>
    </source>
</evidence>
<feature type="domain" description="Ig-like" evidence="11">
    <location>
        <begin position="297"/>
        <end position="399"/>
    </location>
</feature>
<feature type="domain" description="Ig-like" evidence="11">
    <location>
        <begin position="126"/>
        <end position="237"/>
    </location>
</feature>
<dbReference type="InterPro" id="IPR013106">
    <property type="entry name" value="Ig_V-set"/>
</dbReference>
<dbReference type="GO" id="GO:0016020">
    <property type="term" value="C:membrane"/>
    <property type="evidence" value="ECO:0007669"/>
    <property type="project" value="UniProtKB-SubCell"/>
</dbReference>
<feature type="transmembrane region" description="Helical" evidence="9">
    <location>
        <begin position="582"/>
        <end position="600"/>
    </location>
</feature>
<feature type="chain" id="PRO_5042292479" description="Ig-like domain-containing protein" evidence="10">
    <location>
        <begin position="19"/>
        <end position="933"/>
    </location>
</feature>